<dbReference type="PANTHER" id="PTHR46558:SF4">
    <property type="entry name" value="DNA-BIDING PHAGE PROTEIN"/>
    <property type="match status" value="1"/>
</dbReference>
<evidence type="ECO:0000256" key="1">
    <source>
        <dbReference type="ARBA" id="ARBA00023125"/>
    </source>
</evidence>
<dbReference type="PROSITE" id="PS50943">
    <property type="entry name" value="HTH_CROC1"/>
    <property type="match status" value="1"/>
</dbReference>
<protein>
    <submittedName>
        <fullName evidence="3">Helix-turn-helix</fullName>
    </submittedName>
</protein>
<dbReference type="STRING" id="240303.SAMN05421677_12020"/>
<dbReference type="AlphaFoldDB" id="A0A1H0T6T0"/>
<keyword evidence="1" id="KW-0238">DNA-binding</keyword>
<dbReference type="SMART" id="SM00530">
    <property type="entry name" value="HTH_XRE"/>
    <property type="match status" value="1"/>
</dbReference>
<dbReference type="GO" id="GO:0003677">
    <property type="term" value="F:DNA binding"/>
    <property type="evidence" value="ECO:0007669"/>
    <property type="project" value="UniProtKB-KW"/>
</dbReference>
<proteinExistence type="predicted"/>
<dbReference type="OrthoDB" id="2168837at2"/>
<dbReference type="EMBL" id="FNIZ01000020">
    <property type="protein sequence ID" value="SDP49440.1"/>
    <property type="molecule type" value="Genomic_DNA"/>
</dbReference>
<reference evidence="4" key="1">
    <citation type="submission" date="2016-10" db="EMBL/GenBank/DDBJ databases">
        <authorList>
            <person name="Varghese N."/>
            <person name="Submissions S."/>
        </authorList>
    </citation>
    <scope>NUCLEOTIDE SEQUENCE [LARGE SCALE GENOMIC DNA]</scope>
    <source>
        <strain evidence="4">CGMCC 1.3703</strain>
    </source>
</reference>
<name>A0A1H0T6T0_HALAD</name>
<keyword evidence="4" id="KW-1185">Reference proteome</keyword>
<evidence type="ECO:0000313" key="4">
    <source>
        <dbReference type="Proteomes" id="UP000198860"/>
    </source>
</evidence>
<dbReference type="Gene3D" id="1.10.260.40">
    <property type="entry name" value="lambda repressor-like DNA-binding domains"/>
    <property type="match status" value="1"/>
</dbReference>
<feature type="domain" description="HTH cro/C1-type" evidence="2">
    <location>
        <begin position="7"/>
        <end position="61"/>
    </location>
</feature>
<organism evidence="3 4">
    <name type="scientific">Halobacillus aidingensis</name>
    <dbReference type="NCBI Taxonomy" id="240303"/>
    <lineage>
        <taxon>Bacteria</taxon>
        <taxon>Bacillati</taxon>
        <taxon>Bacillota</taxon>
        <taxon>Bacilli</taxon>
        <taxon>Bacillales</taxon>
        <taxon>Bacillaceae</taxon>
        <taxon>Halobacillus</taxon>
    </lineage>
</organism>
<dbReference type="InterPro" id="IPR001387">
    <property type="entry name" value="Cro/C1-type_HTH"/>
</dbReference>
<dbReference type="RefSeq" id="WP_089654129.1">
    <property type="nucleotide sequence ID" value="NZ_FNIZ01000020.1"/>
</dbReference>
<dbReference type="PANTHER" id="PTHR46558">
    <property type="entry name" value="TRACRIPTIONAL REGULATORY PROTEIN-RELATED-RELATED"/>
    <property type="match status" value="1"/>
</dbReference>
<dbReference type="SUPFAM" id="SSF47413">
    <property type="entry name" value="lambda repressor-like DNA-binding domains"/>
    <property type="match status" value="1"/>
</dbReference>
<dbReference type="Proteomes" id="UP000198860">
    <property type="component" value="Unassembled WGS sequence"/>
</dbReference>
<sequence>MSTGNNIRKYRELKNFTKEELAMKVRIGVHTLESYETDERIPELDTILKISTVLDIPASELLENHEENSSEIDEELQTLIQEIGVKRSKLLLKKARDFSEQDVLRAMNLLYDLNQQKN</sequence>
<evidence type="ECO:0000259" key="2">
    <source>
        <dbReference type="PROSITE" id="PS50943"/>
    </source>
</evidence>
<dbReference type="InterPro" id="IPR010982">
    <property type="entry name" value="Lambda_DNA-bd_dom_sf"/>
</dbReference>
<dbReference type="Pfam" id="PF01381">
    <property type="entry name" value="HTH_3"/>
    <property type="match status" value="1"/>
</dbReference>
<evidence type="ECO:0000313" key="3">
    <source>
        <dbReference type="EMBL" id="SDP49440.1"/>
    </source>
</evidence>
<dbReference type="CDD" id="cd00093">
    <property type="entry name" value="HTH_XRE"/>
    <property type="match status" value="1"/>
</dbReference>
<accession>A0A1H0T6T0</accession>
<gene>
    <name evidence="3" type="ORF">SAMN05421677_12020</name>
</gene>